<dbReference type="RefSeq" id="WP_095999383.1">
    <property type="nucleotide sequence ID" value="NZ_NSLI01000005.1"/>
</dbReference>
<dbReference type="PANTHER" id="PTHR30146">
    <property type="entry name" value="LACI-RELATED TRANSCRIPTIONAL REPRESSOR"/>
    <property type="match status" value="1"/>
</dbReference>
<dbReference type="PROSITE" id="PS50932">
    <property type="entry name" value="HTH_LACI_2"/>
    <property type="match status" value="1"/>
</dbReference>
<dbReference type="GO" id="GO:0000976">
    <property type="term" value="F:transcription cis-regulatory region binding"/>
    <property type="evidence" value="ECO:0007669"/>
    <property type="project" value="TreeGrafter"/>
</dbReference>
<dbReference type="PANTHER" id="PTHR30146:SF120">
    <property type="entry name" value="ALANINE RACEMASE"/>
    <property type="match status" value="1"/>
</dbReference>
<dbReference type="Proteomes" id="UP000218151">
    <property type="component" value="Unassembled WGS sequence"/>
</dbReference>
<evidence type="ECO:0000256" key="2">
    <source>
        <dbReference type="ARBA" id="ARBA00023125"/>
    </source>
</evidence>
<keyword evidence="2" id="KW-0238">DNA-binding</keyword>
<dbReference type="EMBL" id="NSLI01000005">
    <property type="protein sequence ID" value="PAX06638.1"/>
    <property type="molecule type" value="Genomic_DNA"/>
</dbReference>
<feature type="domain" description="HTH lacI-type" evidence="4">
    <location>
        <begin position="8"/>
        <end position="62"/>
    </location>
</feature>
<dbReference type="SUPFAM" id="SSF47413">
    <property type="entry name" value="lambda repressor-like DNA-binding domains"/>
    <property type="match status" value="1"/>
</dbReference>
<evidence type="ECO:0000313" key="5">
    <source>
        <dbReference type="EMBL" id="PAX06638.1"/>
    </source>
</evidence>
<dbReference type="InterPro" id="IPR028082">
    <property type="entry name" value="Peripla_BP_I"/>
</dbReference>
<reference evidence="6" key="1">
    <citation type="submission" date="2017-09" db="EMBL/GenBank/DDBJ databases">
        <authorList>
            <person name="Feng G."/>
            <person name="Zhu H."/>
        </authorList>
    </citation>
    <scope>NUCLEOTIDE SEQUENCE [LARGE SCALE GENOMIC DNA]</scope>
    <source>
        <strain evidence="6">1PNM-20</strain>
    </source>
</reference>
<dbReference type="CDD" id="cd01392">
    <property type="entry name" value="HTH_LacI"/>
    <property type="match status" value="1"/>
</dbReference>
<dbReference type="OrthoDB" id="8433438at2"/>
<name>A0A2A2SBK4_9SPHN</name>
<dbReference type="InterPro" id="IPR000843">
    <property type="entry name" value="HTH_LacI"/>
</dbReference>
<protein>
    <submittedName>
        <fullName evidence="5">LacI family transcriptional regulator</fullName>
    </submittedName>
</protein>
<evidence type="ECO:0000256" key="3">
    <source>
        <dbReference type="ARBA" id="ARBA00023163"/>
    </source>
</evidence>
<keyword evidence="6" id="KW-1185">Reference proteome</keyword>
<dbReference type="Gene3D" id="1.10.260.40">
    <property type="entry name" value="lambda repressor-like DNA-binding domains"/>
    <property type="match status" value="1"/>
</dbReference>
<evidence type="ECO:0000313" key="6">
    <source>
        <dbReference type="Proteomes" id="UP000218151"/>
    </source>
</evidence>
<dbReference type="Pfam" id="PF13377">
    <property type="entry name" value="Peripla_BP_3"/>
    <property type="match status" value="1"/>
</dbReference>
<dbReference type="PROSITE" id="PS00356">
    <property type="entry name" value="HTH_LACI_1"/>
    <property type="match status" value="1"/>
</dbReference>
<proteinExistence type="predicted"/>
<sequence>MKRRDGTVGLVEIARIAGVSPATVSRALAGNPVVAEATRVRVRELAREHGFRLNQTASALRKRRTATIGVVIPLGHEAGQALSDPFFMGLIAPLADRLAEAGYDLLLSRVIPADDEWLTDRVDSGRVDGTVVIGQSDQMDAIEDVARRYQPMVVWGARVADGAQVTVGTDNVAGGRVAAEHLLERGRTRPAFLGNPAVPEFAARYQGFHQAMAEHSVGDTVWPVHLTTTDAYQEIAAFLAGHEPPDGIVAASDVIAMTAMQALAERGLRVPEDVSVVGYDDIAVARYTTPPLTTVRQDLGLGARLIVDLLLKRMRGEAVESVEMPPELIVRGSS</sequence>
<evidence type="ECO:0000259" key="4">
    <source>
        <dbReference type="PROSITE" id="PS50932"/>
    </source>
</evidence>
<accession>A0A2A2SBK4</accession>
<keyword evidence="1" id="KW-0805">Transcription regulation</keyword>
<dbReference type="Pfam" id="PF00356">
    <property type="entry name" value="LacI"/>
    <property type="match status" value="1"/>
</dbReference>
<dbReference type="GO" id="GO:0003700">
    <property type="term" value="F:DNA-binding transcription factor activity"/>
    <property type="evidence" value="ECO:0007669"/>
    <property type="project" value="TreeGrafter"/>
</dbReference>
<comment type="caution">
    <text evidence="5">The sequence shown here is derived from an EMBL/GenBank/DDBJ whole genome shotgun (WGS) entry which is preliminary data.</text>
</comment>
<dbReference type="Gene3D" id="3.40.50.2300">
    <property type="match status" value="2"/>
</dbReference>
<dbReference type="InterPro" id="IPR010982">
    <property type="entry name" value="Lambda_DNA-bd_dom_sf"/>
</dbReference>
<evidence type="ECO:0000256" key="1">
    <source>
        <dbReference type="ARBA" id="ARBA00023015"/>
    </source>
</evidence>
<dbReference type="InterPro" id="IPR046335">
    <property type="entry name" value="LacI/GalR-like_sensor"/>
</dbReference>
<dbReference type="SMART" id="SM00354">
    <property type="entry name" value="HTH_LACI"/>
    <property type="match status" value="1"/>
</dbReference>
<dbReference type="SUPFAM" id="SSF53822">
    <property type="entry name" value="Periplasmic binding protein-like I"/>
    <property type="match status" value="1"/>
</dbReference>
<organism evidence="5 6">
    <name type="scientific">Sphingomonas lenta</name>
    <dbReference type="NCBI Taxonomy" id="1141887"/>
    <lineage>
        <taxon>Bacteria</taxon>
        <taxon>Pseudomonadati</taxon>
        <taxon>Pseudomonadota</taxon>
        <taxon>Alphaproteobacteria</taxon>
        <taxon>Sphingomonadales</taxon>
        <taxon>Sphingomonadaceae</taxon>
        <taxon>Sphingomonas</taxon>
    </lineage>
</organism>
<keyword evidence="3" id="KW-0804">Transcription</keyword>
<gene>
    <name evidence="5" type="ORF">CKY28_15985</name>
</gene>
<dbReference type="AlphaFoldDB" id="A0A2A2SBK4"/>